<name>D7MPS1_ARALL</name>
<dbReference type="EMBL" id="GL348720">
    <property type="protein sequence ID" value="EFH41123.1"/>
    <property type="molecule type" value="Genomic_DNA"/>
</dbReference>
<accession>D7MPS1</accession>
<proteinExistence type="predicted"/>
<sequence>MEPDNVERNLQSLRRLYCLLDLNARNESIPEPYLLDENTQFLLKRLLDFASHELFVTQSKILATQLGLFPRTDLHSAKPSTVADSSVTMPPPMSSQVTRISKPLEVKGALRRDLRVDQIQSNPSKDGLTEEVADAIEQIDTQLSALSFVSSRVDSDDRTGSCKSSVTPPIEEQKCEWWCRCNSSKP</sequence>
<dbReference type="STRING" id="81972.D7MPS1"/>
<keyword evidence="2" id="KW-1185">Reference proteome</keyword>
<evidence type="ECO:0000313" key="2">
    <source>
        <dbReference type="Proteomes" id="UP000008694"/>
    </source>
</evidence>
<dbReference type="Gramene" id="scaffold_803068.1">
    <property type="protein sequence ID" value="scaffold_803068.1"/>
    <property type="gene ID" value="scaffold_803068.1"/>
</dbReference>
<dbReference type="GO" id="GO:0009567">
    <property type="term" value="P:double fertilization forming a zygote and endosperm"/>
    <property type="evidence" value="ECO:0007669"/>
    <property type="project" value="EnsemblPlants"/>
</dbReference>
<reference evidence="2" key="1">
    <citation type="journal article" date="2011" name="Nat. Genet.">
        <title>The Arabidopsis lyrata genome sequence and the basis of rapid genome size change.</title>
        <authorList>
            <person name="Hu T.T."/>
            <person name="Pattyn P."/>
            <person name="Bakker E.G."/>
            <person name="Cao J."/>
            <person name="Cheng J.-F."/>
            <person name="Clark R.M."/>
            <person name="Fahlgren N."/>
            <person name="Fawcett J.A."/>
            <person name="Grimwood J."/>
            <person name="Gundlach H."/>
            <person name="Haberer G."/>
            <person name="Hollister J.D."/>
            <person name="Ossowski S."/>
            <person name="Ottilar R.P."/>
            <person name="Salamov A.A."/>
            <person name="Schneeberger K."/>
            <person name="Spannagl M."/>
            <person name="Wang X."/>
            <person name="Yang L."/>
            <person name="Nasrallah M.E."/>
            <person name="Bergelson J."/>
            <person name="Carrington J.C."/>
            <person name="Gaut B.S."/>
            <person name="Schmutz J."/>
            <person name="Mayer K.F.X."/>
            <person name="Van de Peer Y."/>
            <person name="Grigoriev I.V."/>
            <person name="Nordborg M."/>
            <person name="Weigel D."/>
            <person name="Guo Y.-L."/>
        </authorList>
    </citation>
    <scope>NUCLEOTIDE SEQUENCE [LARGE SCALE GENOMIC DNA]</scope>
    <source>
        <strain evidence="2">cv. MN47</strain>
    </source>
</reference>
<dbReference type="GO" id="GO:0009555">
    <property type="term" value="P:pollen development"/>
    <property type="evidence" value="ECO:0007669"/>
    <property type="project" value="EnsemblPlants"/>
</dbReference>
<dbReference type="AlphaFoldDB" id="D7MPS1"/>
<organism evidence="2">
    <name type="scientific">Arabidopsis lyrata subsp. lyrata</name>
    <name type="common">Lyre-leaved rock-cress</name>
    <dbReference type="NCBI Taxonomy" id="81972"/>
    <lineage>
        <taxon>Eukaryota</taxon>
        <taxon>Viridiplantae</taxon>
        <taxon>Streptophyta</taxon>
        <taxon>Embryophyta</taxon>
        <taxon>Tracheophyta</taxon>
        <taxon>Spermatophyta</taxon>
        <taxon>Magnoliopsida</taxon>
        <taxon>eudicotyledons</taxon>
        <taxon>Gunneridae</taxon>
        <taxon>Pentapetalae</taxon>
        <taxon>rosids</taxon>
        <taxon>malvids</taxon>
        <taxon>Brassicales</taxon>
        <taxon>Brassicaceae</taxon>
        <taxon>Camelineae</taxon>
        <taxon>Arabidopsis</taxon>
    </lineage>
</organism>
<dbReference type="Proteomes" id="UP000008694">
    <property type="component" value="Unassembled WGS sequence"/>
</dbReference>
<dbReference type="HOGENOM" id="CLU_1456365_0_0_1"/>
<gene>
    <name evidence="1" type="ORF">ARALYDRAFT_919668</name>
</gene>
<evidence type="ECO:0000313" key="1">
    <source>
        <dbReference type="EMBL" id="EFH41123.1"/>
    </source>
</evidence>
<dbReference type="eggNOG" id="ENOG502S0F7">
    <property type="taxonomic scope" value="Eukaryota"/>
</dbReference>
<protein>
    <submittedName>
        <fullName evidence="1">Uncharacterized protein</fullName>
    </submittedName>
</protein>